<evidence type="ECO:0000259" key="8">
    <source>
        <dbReference type="PROSITE" id="PS50255"/>
    </source>
</evidence>
<dbReference type="Pfam" id="PF01070">
    <property type="entry name" value="FMN_dh"/>
    <property type="match status" value="1"/>
</dbReference>
<dbReference type="AlphaFoldDB" id="A0A9P9EGI2"/>
<evidence type="ECO:0000259" key="9">
    <source>
        <dbReference type="PROSITE" id="PS51349"/>
    </source>
</evidence>
<sequence>MTHGLATLFTRPQVRQHASRKSCWIIIDKTVYDITEFVDSHPGGSKLLLNYGGRDATEPFEQLHSAGTLEKYLTPQQVELIRPMIHELTRHDSQMLGSVEATEPSTKAEAQVAQPRKVRLSSVLSIQDFEIAASKILPPRSFAFFKSGAEDEYGYNWNLDSWKTVRLRPRILRPISVVDTSCSLLGTRWSAPFFICPAGGGKIANPAGEVLLTKAAAKHNVLHWVCNNASCSKREIADVRAQNQTLYWQIYAKSDLRESEKEVREAIELGYKGFALTVDAVRAGIRERDLRVKSDEQLADDTSAEGESESESESDEANDFANGQTVKRPPVWTEFSWDSAVEWLRGLTDLPIAIKGIQCWEDAALCMQYEGVHPWLSNHGGRQLDTAPSAIDTLADIQKHCPHLCVKREVIIDGGVTRGADIVKALALGARGVGLGRPFLYALVLGEAGVSKALRILKYEVETTMALLGATSLHQLNPSQVDTSGLAKGVIYLKARI</sequence>
<gene>
    <name evidence="10" type="ORF">EDB81DRAFT_886193</name>
</gene>
<evidence type="ECO:0000313" key="11">
    <source>
        <dbReference type="Proteomes" id="UP000738349"/>
    </source>
</evidence>
<keyword evidence="4" id="KW-0560">Oxidoreductase</keyword>
<comment type="similarity">
    <text evidence="6">Belongs to the cytochrome b5 family.</text>
</comment>
<evidence type="ECO:0000313" key="10">
    <source>
        <dbReference type="EMBL" id="KAH7137835.1"/>
    </source>
</evidence>
<evidence type="ECO:0000256" key="2">
    <source>
        <dbReference type="ARBA" id="ARBA00022617"/>
    </source>
</evidence>
<dbReference type="SMART" id="SM01117">
    <property type="entry name" value="Cyt-b5"/>
    <property type="match status" value="1"/>
</dbReference>
<dbReference type="InterPro" id="IPR036400">
    <property type="entry name" value="Cyt_B5-like_heme/steroid_sf"/>
</dbReference>
<dbReference type="InterPro" id="IPR013785">
    <property type="entry name" value="Aldolase_TIM"/>
</dbReference>
<dbReference type="GO" id="GO:0020037">
    <property type="term" value="F:heme binding"/>
    <property type="evidence" value="ECO:0007669"/>
    <property type="project" value="UniProtKB-UniRule"/>
</dbReference>
<dbReference type="PANTHER" id="PTHR10578">
    <property type="entry name" value="S -2-HYDROXY-ACID OXIDASE-RELATED"/>
    <property type="match status" value="1"/>
</dbReference>
<keyword evidence="3 6" id="KW-0479">Metal-binding</keyword>
<dbReference type="PROSITE" id="PS00191">
    <property type="entry name" value="CYTOCHROME_B5_1"/>
    <property type="match status" value="1"/>
</dbReference>
<keyword evidence="11" id="KW-1185">Reference proteome</keyword>
<dbReference type="InterPro" id="IPR001199">
    <property type="entry name" value="Cyt_B5-like_heme/steroid-bd"/>
</dbReference>
<dbReference type="PROSITE" id="PS51349">
    <property type="entry name" value="FMN_HYDROXY_ACID_DH_2"/>
    <property type="match status" value="1"/>
</dbReference>
<feature type="domain" description="FMN hydroxy acid dehydrogenase" evidence="9">
    <location>
        <begin position="118"/>
        <end position="486"/>
    </location>
</feature>
<evidence type="ECO:0000256" key="1">
    <source>
        <dbReference type="ARBA" id="ARBA00001917"/>
    </source>
</evidence>
<dbReference type="Proteomes" id="UP000738349">
    <property type="component" value="Unassembled WGS sequence"/>
</dbReference>
<dbReference type="OrthoDB" id="1925334at2759"/>
<accession>A0A9P9EGI2</accession>
<comment type="caution">
    <text evidence="10">The sequence shown here is derived from an EMBL/GenBank/DDBJ whole genome shotgun (WGS) entry which is preliminary data.</text>
</comment>
<dbReference type="InterPro" id="IPR037396">
    <property type="entry name" value="FMN_HAD"/>
</dbReference>
<dbReference type="PRINTS" id="PR00363">
    <property type="entry name" value="CYTOCHROMEB5"/>
</dbReference>
<reference evidence="10" key="1">
    <citation type="journal article" date="2021" name="Nat. Commun.">
        <title>Genetic determinants of endophytism in the Arabidopsis root mycobiome.</title>
        <authorList>
            <person name="Mesny F."/>
            <person name="Miyauchi S."/>
            <person name="Thiergart T."/>
            <person name="Pickel B."/>
            <person name="Atanasova L."/>
            <person name="Karlsson M."/>
            <person name="Huettel B."/>
            <person name="Barry K.W."/>
            <person name="Haridas S."/>
            <person name="Chen C."/>
            <person name="Bauer D."/>
            <person name="Andreopoulos W."/>
            <person name="Pangilinan J."/>
            <person name="LaButti K."/>
            <person name="Riley R."/>
            <person name="Lipzen A."/>
            <person name="Clum A."/>
            <person name="Drula E."/>
            <person name="Henrissat B."/>
            <person name="Kohler A."/>
            <person name="Grigoriev I.V."/>
            <person name="Martin F.M."/>
            <person name="Hacquard S."/>
        </authorList>
    </citation>
    <scope>NUCLEOTIDE SEQUENCE</scope>
    <source>
        <strain evidence="10">MPI-CAGE-AT-0147</strain>
    </source>
</reference>
<evidence type="ECO:0000256" key="6">
    <source>
        <dbReference type="RuleBase" id="RU362121"/>
    </source>
</evidence>
<keyword evidence="2 6" id="KW-0349">Heme</keyword>
<dbReference type="EMBL" id="JAGMUV010000012">
    <property type="protein sequence ID" value="KAH7137835.1"/>
    <property type="molecule type" value="Genomic_DNA"/>
</dbReference>
<dbReference type="PROSITE" id="PS50255">
    <property type="entry name" value="CYTOCHROME_B5_2"/>
    <property type="match status" value="1"/>
</dbReference>
<dbReference type="InterPro" id="IPR008259">
    <property type="entry name" value="FMN_hydac_DH_AS"/>
</dbReference>
<feature type="region of interest" description="Disordered" evidence="7">
    <location>
        <begin position="294"/>
        <end position="324"/>
    </location>
</feature>
<evidence type="ECO:0000256" key="4">
    <source>
        <dbReference type="ARBA" id="ARBA00023002"/>
    </source>
</evidence>
<dbReference type="GO" id="GO:0016491">
    <property type="term" value="F:oxidoreductase activity"/>
    <property type="evidence" value="ECO:0007669"/>
    <property type="project" value="UniProtKB-KW"/>
</dbReference>
<dbReference type="InterPro" id="IPR000262">
    <property type="entry name" value="FMN-dep_DH"/>
</dbReference>
<dbReference type="SUPFAM" id="SSF51395">
    <property type="entry name" value="FMN-linked oxidoreductases"/>
    <property type="match status" value="1"/>
</dbReference>
<dbReference type="Gene3D" id="3.10.120.10">
    <property type="entry name" value="Cytochrome b5-like heme/steroid binding domain"/>
    <property type="match status" value="1"/>
</dbReference>
<keyword evidence="5 6" id="KW-0408">Iron</keyword>
<dbReference type="PANTHER" id="PTHR10578:SF148">
    <property type="entry name" value="L-LACTATE DEHYDROGENASE (CYTOCHROME)"/>
    <property type="match status" value="1"/>
</dbReference>
<dbReference type="InterPro" id="IPR018506">
    <property type="entry name" value="Cyt_B5_heme-BS"/>
</dbReference>
<dbReference type="PROSITE" id="PS00557">
    <property type="entry name" value="FMN_HYDROXY_ACID_DH_1"/>
    <property type="match status" value="1"/>
</dbReference>
<dbReference type="Pfam" id="PF00173">
    <property type="entry name" value="Cyt-b5"/>
    <property type="match status" value="1"/>
</dbReference>
<comment type="cofactor">
    <cofactor evidence="1">
        <name>FMN</name>
        <dbReference type="ChEBI" id="CHEBI:58210"/>
    </cofactor>
</comment>
<feature type="compositionally biased region" description="Acidic residues" evidence="7">
    <location>
        <begin position="297"/>
        <end position="318"/>
    </location>
</feature>
<dbReference type="Gene3D" id="3.20.20.70">
    <property type="entry name" value="Aldolase class I"/>
    <property type="match status" value="1"/>
</dbReference>
<name>A0A9P9EGI2_9HYPO</name>
<organism evidence="10 11">
    <name type="scientific">Dactylonectria macrodidyma</name>
    <dbReference type="NCBI Taxonomy" id="307937"/>
    <lineage>
        <taxon>Eukaryota</taxon>
        <taxon>Fungi</taxon>
        <taxon>Dikarya</taxon>
        <taxon>Ascomycota</taxon>
        <taxon>Pezizomycotina</taxon>
        <taxon>Sordariomycetes</taxon>
        <taxon>Hypocreomycetidae</taxon>
        <taxon>Hypocreales</taxon>
        <taxon>Nectriaceae</taxon>
        <taxon>Dactylonectria</taxon>
    </lineage>
</organism>
<evidence type="ECO:0000256" key="3">
    <source>
        <dbReference type="ARBA" id="ARBA00022723"/>
    </source>
</evidence>
<evidence type="ECO:0000256" key="7">
    <source>
        <dbReference type="SAM" id="MobiDB-lite"/>
    </source>
</evidence>
<evidence type="ECO:0000256" key="5">
    <source>
        <dbReference type="ARBA" id="ARBA00023004"/>
    </source>
</evidence>
<protein>
    <submittedName>
        <fullName evidence="10">Oxidoreductase</fullName>
    </submittedName>
</protein>
<dbReference type="SUPFAM" id="SSF55856">
    <property type="entry name" value="Cytochrome b5-like heme/steroid binding domain"/>
    <property type="match status" value="1"/>
</dbReference>
<proteinExistence type="inferred from homology"/>
<dbReference type="GO" id="GO:0046872">
    <property type="term" value="F:metal ion binding"/>
    <property type="evidence" value="ECO:0007669"/>
    <property type="project" value="UniProtKB-UniRule"/>
</dbReference>
<feature type="domain" description="Cytochrome b5 heme-binding" evidence="8">
    <location>
        <begin position="6"/>
        <end position="82"/>
    </location>
</feature>